<sequence length="1073" mass="111490">MPEPHPCPRSTRSTRPAVSTALLLALTALLALLVPSALPTTAAHAAEPECAPLALAPFGDPGGAVGRAKVAPDGSACHTFTATEAGLHLIPLDSGNNKTYVQVNAGAKKIDCADDICDLPEAGDYTVRVSNNGWEEADTAVTVVPLGDTRGCAESVGTSWDRPTDPRTAVSALQVGCQPFDAEPGDRVRLTHGSEVYGDSAAWITDATGHRICDAPEEGENSCVLPGKGPYRVLSRVTYTEKGFPAAYAVKVRRLNNAQGCPSSPVRPYGPLEAQEFTKTPCFTVTAEKAGRYLIDSVNGKTATEKPVRVYDSSGKTVCRTTDDGCHLPTAGTYTAVLDGPSPFHDTPSGLVVLDSASGRGCVKADMGSHRGELSADGQYDCLELATPENARVAALTALDASGVDPAVEVLDSEGVRRCGAERLAAGDCALTGTAPYRALVHADGNPRTGPYAVALHRTDAANDCPVLPAGSFTADGAKAAFSTGNGVFSRCLTIPADAHSSREVLQLVATSGDVPARFSVLDSAGKRVCERYATTNGWVVCPLTPGTAHTVLVTGRDKAAEYTLTRRDVTSTASSAGCAKTSAAKVGGPSVKGPYDTPGSLRCHQVTTSAAGDVLHVDVRDALGTANIMVLDGDGAMECSWRNRSCAVTGSTTHQVLVQTPANLKAAPEYRLDALRVATADGPAAECAKVPSVAYGYGPVTGTLDESHTAVCAVLPTSRNDFFDAEISDTTGSPEKAVPALYNSSWTNGCYGVSRGGYQCGVNESPDTPKKPSVLVLGLPEKASATSYRATLKCSSARCGDEKVTVTGLTPTTAPSGTKPTLTVTGTALHPDFTVRLTQARKTLTATTKSVSADNRRLKATLDLTDIPAGEWHISVYANGQYQLGTFTVTEPELTNTTTPKITGTATVGSEVTADPGTWSPTPSSYTYQWKADGETIEGATAAAYKIPAKYLDKKLSVTVTAHAASRNATATSTPVTIAKGAAPRATKKPEITGTAKVGKTLKTTKGTWSPAPGTYSYQWYANGTKITGATKPSLVLKSAQHGKKITAKVTAHRPGHLDGKATSKATGTVTR</sequence>
<feature type="chain" id="PRO_5023926269" evidence="2">
    <location>
        <begin position="46"/>
        <end position="1073"/>
    </location>
</feature>
<feature type="region of interest" description="Disordered" evidence="1">
    <location>
        <begin position="1049"/>
        <end position="1073"/>
    </location>
</feature>
<dbReference type="Gene3D" id="2.60.40.2700">
    <property type="match status" value="2"/>
</dbReference>
<protein>
    <submittedName>
        <fullName evidence="3">Tat pathway signal protein</fullName>
    </submittedName>
</protein>
<name>A0A5J6HGX2_STRAD</name>
<dbReference type="Proteomes" id="UP000326553">
    <property type="component" value="Chromosome"/>
</dbReference>
<proteinExistence type="predicted"/>
<evidence type="ECO:0000313" key="4">
    <source>
        <dbReference type="Proteomes" id="UP000326553"/>
    </source>
</evidence>
<gene>
    <name evidence="3" type="ORF">CP975_16035</name>
</gene>
<dbReference type="KEGG" id="salw:CP975_16035"/>
<dbReference type="AlphaFoldDB" id="A0A5J6HGX2"/>
<evidence type="ECO:0000256" key="2">
    <source>
        <dbReference type="SAM" id="SignalP"/>
    </source>
</evidence>
<keyword evidence="2" id="KW-0732">Signal</keyword>
<organism evidence="3 4">
    <name type="scientific">Streptomyces alboniger</name>
    <dbReference type="NCBI Taxonomy" id="132473"/>
    <lineage>
        <taxon>Bacteria</taxon>
        <taxon>Bacillati</taxon>
        <taxon>Actinomycetota</taxon>
        <taxon>Actinomycetes</taxon>
        <taxon>Kitasatosporales</taxon>
        <taxon>Streptomycetaceae</taxon>
        <taxon>Streptomyces</taxon>
        <taxon>Streptomyces aurantiacus group</taxon>
    </lineage>
</organism>
<feature type="signal peptide" evidence="2">
    <location>
        <begin position="1"/>
        <end position="45"/>
    </location>
</feature>
<evidence type="ECO:0000313" key="3">
    <source>
        <dbReference type="EMBL" id="QEV18798.1"/>
    </source>
</evidence>
<reference evidence="3 4" key="1">
    <citation type="submission" date="2017-09" db="EMBL/GenBank/DDBJ databases">
        <authorList>
            <person name="Lee N."/>
            <person name="Cho B.-K."/>
        </authorList>
    </citation>
    <scope>NUCLEOTIDE SEQUENCE [LARGE SCALE GENOMIC DNA]</scope>
    <source>
        <strain evidence="3 4">ATCC 12461</strain>
    </source>
</reference>
<dbReference type="EMBL" id="CP023695">
    <property type="protein sequence ID" value="QEV18798.1"/>
    <property type="molecule type" value="Genomic_DNA"/>
</dbReference>
<dbReference type="OrthoDB" id="614750at2"/>
<accession>A0A5J6HGX2</accession>
<keyword evidence="4" id="KW-1185">Reference proteome</keyword>
<evidence type="ECO:0000256" key="1">
    <source>
        <dbReference type="SAM" id="MobiDB-lite"/>
    </source>
</evidence>